<dbReference type="AlphaFoldDB" id="A0A8J7RSZ8"/>
<evidence type="ECO:0000256" key="5">
    <source>
        <dbReference type="ARBA" id="ARBA00022908"/>
    </source>
</evidence>
<feature type="active site" evidence="9">
    <location>
        <position position="177"/>
    </location>
</feature>
<comment type="caution">
    <text evidence="12">The sequence shown here is derived from an EMBL/GenBank/DDBJ whole genome shotgun (WGS) entry which is preliminary data.</text>
</comment>
<comment type="subcellular location">
    <subcellularLocation>
        <location evidence="1 9">Cytoplasm</location>
    </subcellularLocation>
</comment>
<dbReference type="InterPro" id="IPR010998">
    <property type="entry name" value="Integrase_recombinase_N"/>
</dbReference>
<dbReference type="InterPro" id="IPR002104">
    <property type="entry name" value="Integrase_catalytic"/>
</dbReference>
<feature type="active site" description="O-(3'-phospho-DNA)-tyrosine intermediate" evidence="9">
    <location>
        <position position="286"/>
    </location>
</feature>
<dbReference type="SUPFAM" id="SSF56349">
    <property type="entry name" value="DNA breaking-rejoining enzymes"/>
    <property type="match status" value="1"/>
</dbReference>
<dbReference type="EMBL" id="JAFIDN010000004">
    <property type="protein sequence ID" value="MBP3192402.1"/>
    <property type="molecule type" value="Genomic_DNA"/>
</dbReference>
<dbReference type="InterPro" id="IPR050090">
    <property type="entry name" value="Tyrosine_recombinase_XerCD"/>
</dbReference>
<dbReference type="PROSITE" id="PS51898">
    <property type="entry name" value="TYR_RECOMBINASE"/>
    <property type="match status" value="1"/>
</dbReference>
<keyword evidence="6 9" id="KW-0238">DNA-binding</keyword>
<dbReference type="PANTHER" id="PTHR30349">
    <property type="entry name" value="PHAGE INTEGRASE-RELATED"/>
    <property type="match status" value="1"/>
</dbReference>
<keyword evidence="13" id="KW-1185">Reference proteome</keyword>
<dbReference type="InterPro" id="IPR023009">
    <property type="entry name" value="Tyrosine_recombinase_XerC/XerD"/>
</dbReference>
<evidence type="ECO:0000256" key="6">
    <source>
        <dbReference type="ARBA" id="ARBA00023125"/>
    </source>
</evidence>
<feature type="domain" description="Core-binding (CB)" evidence="11">
    <location>
        <begin position="1"/>
        <end position="92"/>
    </location>
</feature>
<evidence type="ECO:0000256" key="4">
    <source>
        <dbReference type="ARBA" id="ARBA00022829"/>
    </source>
</evidence>
<evidence type="ECO:0000256" key="7">
    <source>
        <dbReference type="ARBA" id="ARBA00023172"/>
    </source>
</evidence>
<dbReference type="PROSITE" id="PS51900">
    <property type="entry name" value="CB"/>
    <property type="match status" value="1"/>
</dbReference>
<dbReference type="Proteomes" id="UP000673975">
    <property type="component" value="Unassembled WGS sequence"/>
</dbReference>
<evidence type="ECO:0000259" key="11">
    <source>
        <dbReference type="PROSITE" id="PS51900"/>
    </source>
</evidence>
<feature type="active site" evidence="9">
    <location>
        <position position="251"/>
    </location>
</feature>
<dbReference type="GO" id="GO:0007059">
    <property type="term" value="P:chromosome segregation"/>
    <property type="evidence" value="ECO:0007669"/>
    <property type="project" value="UniProtKB-UniRule"/>
</dbReference>
<dbReference type="Gene3D" id="1.10.150.130">
    <property type="match status" value="1"/>
</dbReference>
<feature type="domain" description="Tyr recombinase" evidence="10">
    <location>
        <begin position="113"/>
        <end position="299"/>
    </location>
</feature>
<keyword evidence="2 9" id="KW-0963">Cytoplasm</keyword>
<name>A0A8J7RSZ8_9BACT</name>
<sequence length="318" mass="35949">MSTVPLLDRFLKYLEIERNASPRTVDAYRRDITQFLAFCCEEWSTTPENIDLNRIDRLMIRLWLGSGMQAGLKKATLSRKTAAIRSFLKFGFRRGELSHNPAQLLMTPKKDQRLPVTVRPDEINLMMECIDTENASGKRDRAMMELLYATGIRLSELVGLNVSDTSPEQKRIKVTGKGSKERIVPFGSHAADAMHNYLTARSELINPKTGTNDISALFLTDTGRRIYPRLVQRKVAEYLSRVSETGKKSPHVLRHSFATHMLHRGAGIRVIKELLGHADLSATQIYTGASIEHLRNIYKTAHPRSETIAKPHSPEADK</sequence>
<keyword evidence="4 9" id="KW-0159">Chromosome partition</keyword>
<evidence type="ECO:0000256" key="9">
    <source>
        <dbReference type="HAMAP-Rule" id="MF_01808"/>
    </source>
</evidence>
<keyword evidence="7 9" id="KW-0233">DNA recombination</keyword>
<dbReference type="GO" id="GO:0009037">
    <property type="term" value="F:tyrosine-based site-specific recombinase activity"/>
    <property type="evidence" value="ECO:0007669"/>
    <property type="project" value="UniProtKB-UniRule"/>
</dbReference>
<organism evidence="12 13">
    <name type="scientific">Natronogracilivirga saccharolytica</name>
    <dbReference type="NCBI Taxonomy" id="2812953"/>
    <lineage>
        <taxon>Bacteria</taxon>
        <taxon>Pseudomonadati</taxon>
        <taxon>Balneolota</taxon>
        <taxon>Balneolia</taxon>
        <taxon>Balneolales</taxon>
        <taxon>Cyclonatronaceae</taxon>
        <taxon>Natronogracilivirga</taxon>
    </lineage>
</organism>
<evidence type="ECO:0000313" key="12">
    <source>
        <dbReference type="EMBL" id="MBP3192402.1"/>
    </source>
</evidence>
<dbReference type="Pfam" id="PF00589">
    <property type="entry name" value="Phage_integrase"/>
    <property type="match status" value="1"/>
</dbReference>
<reference evidence="12" key="1">
    <citation type="submission" date="2021-02" db="EMBL/GenBank/DDBJ databases">
        <title>Natronogracilivirga saccharolytica gen. nov. sp. nov. a new anaerobic, haloalkiliphilic carbohydrate-fermenting bacterium from soda lake and proposing of Cyclonatronumiaceae fam. nov. in the phylum Balneolaeota.</title>
        <authorList>
            <person name="Zhilina T.N."/>
            <person name="Sorokin D.Y."/>
            <person name="Zavarzina D.G."/>
            <person name="Toshchakov S.V."/>
            <person name="Kublanov I.V."/>
        </authorList>
    </citation>
    <scope>NUCLEOTIDE SEQUENCE</scope>
    <source>
        <strain evidence="12">Z-1702</strain>
    </source>
</reference>
<dbReference type="GO" id="GO:0006313">
    <property type="term" value="P:DNA transposition"/>
    <property type="evidence" value="ECO:0007669"/>
    <property type="project" value="UniProtKB-UniRule"/>
</dbReference>
<evidence type="ECO:0000256" key="2">
    <source>
        <dbReference type="ARBA" id="ARBA00022490"/>
    </source>
</evidence>
<evidence type="ECO:0000259" key="10">
    <source>
        <dbReference type="PROSITE" id="PS51898"/>
    </source>
</evidence>
<dbReference type="Gene3D" id="1.10.443.10">
    <property type="entry name" value="Intergrase catalytic core"/>
    <property type="match status" value="1"/>
</dbReference>
<dbReference type="InterPro" id="IPR013762">
    <property type="entry name" value="Integrase-like_cat_sf"/>
</dbReference>
<feature type="active site" evidence="9">
    <location>
        <position position="153"/>
    </location>
</feature>
<keyword evidence="5 9" id="KW-0229">DNA integration</keyword>
<evidence type="ECO:0000256" key="1">
    <source>
        <dbReference type="ARBA" id="ARBA00004496"/>
    </source>
</evidence>
<feature type="active site" evidence="9">
    <location>
        <position position="277"/>
    </location>
</feature>
<evidence type="ECO:0000313" key="13">
    <source>
        <dbReference type="Proteomes" id="UP000673975"/>
    </source>
</evidence>
<dbReference type="HAMAP" id="MF_01808">
    <property type="entry name" value="Recomb_XerC_XerD"/>
    <property type="match status" value="1"/>
</dbReference>
<dbReference type="CDD" id="cd00798">
    <property type="entry name" value="INT_XerDC_C"/>
    <property type="match status" value="1"/>
</dbReference>
<keyword evidence="8 9" id="KW-0131">Cell cycle</keyword>
<dbReference type="GO" id="GO:0005737">
    <property type="term" value="C:cytoplasm"/>
    <property type="evidence" value="ECO:0007669"/>
    <property type="project" value="UniProtKB-SubCell"/>
</dbReference>
<protein>
    <recommendedName>
        <fullName evidence="9">Tyrosine recombinase XerC</fullName>
    </recommendedName>
</protein>
<comment type="function">
    <text evidence="9">Site-specific tyrosine recombinase, which acts by catalyzing the cutting and rejoining of the recombining DNA molecules. The XerC-XerD complex is essential to convert dimers of the bacterial chromosome into monomers to permit their segregation at cell division. It also contributes to the segregational stability of plasmids.</text>
</comment>
<dbReference type="InterPro" id="IPR011010">
    <property type="entry name" value="DNA_brk_join_enz"/>
</dbReference>
<keyword evidence="3 9" id="KW-0132">Cell division</keyword>
<comment type="subunit">
    <text evidence="9">Forms a cyclic heterotetrameric complex composed of two molecules of XerC and two molecules of XerD.</text>
</comment>
<dbReference type="GO" id="GO:0051301">
    <property type="term" value="P:cell division"/>
    <property type="evidence" value="ECO:0007669"/>
    <property type="project" value="UniProtKB-KW"/>
</dbReference>
<dbReference type="RefSeq" id="WP_210511303.1">
    <property type="nucleotide sequence ID" value="NZ_JAFIDN010000004.1"/>
</dbReference>
<comment type="similarity">
    <text evidence="9">Belongs to the 'phage' integrase family. XerC subfamily.</text>
</comment>
<accession>A0A8J7RSZ8</accession>
<dbReference type="Pfam" id="PF02899">
    <property type="entry name" value="Phage_int_SAM_1"/>
    <property type="match status" value="1"/>
</dbReference>
<evidence type="ECO:0000256" key="3">
    <source>
        <dbReference type="ARBA" id="ARBA00022618"/>
    </source>
</evidence>
<dbReference type="InterPro" id="IPR044068">
    <property type="entry name" value="CB"/>
</dbReference>
<gene>
    <name evidence="9" type="primary">xerC</name>
    <name evidence="12" type="ORF">NATSA_06990</name>
</gene>
<dbReference type="InterPro" id="IPR004107">
    <property type="entry name" value="Integrase_SAM-like_N"/>
</dbReference>
<dbReference type="GO" id="GO:0003677">
    <property type="term" value="F:DNA binding"/>
    <property type="evidence" value="ECO:0007669"/>
    <property type="project" value="UniProtKB-UniRule"/>
</dbReference>
<proteinExistence type="inferred from homology"/>
<dbReference type="PANTHER" id="PTHR30349:SF41">
    <property type="entry name" value="INTEGRASE_RECOMBINASE PROTEIN MJ0367-RELATED"/>
    <property type="match status" value="1"/>
</dbReference>
<evidence type="ECO:0000256" key="8">
    <source>
        <dbReference type="ARBA" id="ARBA00023306"/>
    </source>
</evidence>
<feature type="active site" evidence="9">
    <location>
        <position position="254"/>
    </location>
</feature>